<keyword evidence="2" id="KW-1185">Reference proteome</keyword>
<organism evidence="1 2">
    <name type="scientific">Thermaerobacter composti</name>
    <dbReference type="NCBI Taxonomy" id="554949"/>
    <lineage>
        <taxon>Bacteria</taxon>
        <taxon>Bacillati</taxon>
        <taxon>Bacillota</taxon>
        <taxon>Clostridia</taxon>
        <taxon>Eubacteriales</taxon>
        <taxon>Clostridiales Family XVII. Incertae Sedis</taxon>
        <taxon>Thermaerobacter</taxon>
    </lineage>
</organism>
<dbReference type="EMBL" id="CP132508">
    <property type="protein sequence ID" value="WPD18283.1"/>
    <property type="molecule type" value="Genomic_DNA"/>
</dbReference>
<evidence type="ECO:0000313" key="1">
    <source>
        <dbReference type="EMBL" id="WPD18283.1"/>
    </source>
</evidence>
<dbReference type="RefSeq" id="WP_318750133.1">
    <property type="nucleotide sequence ID" value="NZ_CP132508.1"/>
</dbReference>
<proteinExistence type="predicted"/>
<evidence type="ECO:0000313" key="2">
    <source>
        <dbReference type="Proteomes" id="UP001304683"/>
    </source>
</evidence>
<dbReference type="Proteomes" id="UP001304683">
    <property type="component" value="Chromosome"/>
</dbReference>
<dbReference type="Pfam" id="PF19741">
    <property type="entry name" value="DUF6230"/>
    <property type="match status" value="1"/>
</dbReference>
<gene>
    <name evidence="1" type="ORF">Q5761_07825</name>
</gene>
<sequence length="196" mass="20883">MTATAAWMNRKRFLGVAAAGYLALAVVLATLFATGTIFAAFPLAGIGGFVVAAERIEGDVFKLTPALGDTSEQQFWPQGAVQLNEVRIDGLNLSKDLNIGSLRAKVEILASGRVVGHGVTMNISGMQAAQAEFDNMKIDETFSSDVFKKIGLSADSMTLVQPAINTHLLTTNSITLPGMKLKIRFFNGDQELGGDF</sequence>
<protein>
    <submittedName>
        <fullName evidence="1">DUF6230 family protein</fullName>
    </submittedName>
</protein>
<accession>A0ABZ0QLA2</accession>
<reference evidence="1 2" key="1">
    <citation type="submission" date="2023-08" db="EMBL/GenBank/DDBJ databases">
        <title>Genome sequence of Thermaerobacter compostii strain Ins1, a spore-forming filamentous bacterium isolated from a deep geothermal reservoir.</title>
        <authorList>
            <person name="Bregnard D."/>
            <person name="Gonzalez D."/>
            <person name="Junier P."/>
        </authorList>
    </citation>
    <scope>NUCLEOTIDE SEQUENCE [LARGE SCALE GENOMIC DNA]</scope>
    <source>
        <strain evidence="1 2">Ins1</strain>
    </source>
</reference>
<dbReference type="InterPro" id="IPR046198">
    <property type="entry name" value="DUF6230"/>
</dbReference>
<name>A0ABZ0QLA2_9FIRM</name>